<dbReference type="Pfam" id="PF07715">
    <property type="entry name" value="Plug"/>
    <property type="match status" value="1"/>
</dbReference>
<keyword evidence="2 4" id="KW-0472">Membrane</keyword>
<dbReference type="SUPFAM" id="SSF56935">
    <property type="entry name" value="Porins"/>
    <property type="match status" value="1"/>
</dbReference>
<keyword evidence="4" id="KW-1134">Transmembrane beta strand</keyword>
<dbReference type="Gene3D" id="3.55.50.30">
    <property type="match status" value="1"/>
</dbReference>
<comment type="caution">
    <text evidence="7">The sequence shown here is derived from an EMBL/GenBank/DDBJ whole genome shotgun (WGS) entry which is preliminary data.</text>
</comment>
<evidence type="ECO:0000256" key="5">
    <source>
        <dbReference type="SAM" id="SignalP"/>
    </source>
</evidence>
<organism evidence="7 8">
    <name type="scientific">Novosphingobium mangrovi</name>
    <name type="common">ex Huang et al. 2023</name>
    <dbReference type="NCBI Taxonomy" id="2976432"/>
    <lineage>
        <taxon>Bacteria</taxon>
        <taxon>Pseudomonadati</taxon>
        <taxon>Pseudomonadota</taxon>
        <taxon>Alphaproteobacteria</taxon>
        <taxon>Sphingomonadales</taxon>
        <taxon>Sphingomonadaceae</taxon>
        <taxon>Novosphingobium</taxon>
    </lineage>
</organism>
<dbReference type="SMART" id="SM00965">
    <property type="entry name" value="STN"/>
    <property type="match status" value="1"/>
</dbReference>
<dbReference type="PANTHER" id="PTHR47234">
    <property type="match status" value="1"/>
</dbReference>
<evidence type="ECO:0000313" key="7">
    <source>
        <dbReference type="EMBL" id="MCT2398656.1"/>
    </source>
</evidence>
<keyword evidence="4" id="KW-0812">Transmembrane</keyword>
<protein>
    <submittedName>
        <fullName evidence="7">TonB-dependent receptor</fullName>
    </submittedName>
</protein>
<accession>A0ABT2I1H4</accession>
<keyword evidence="1 4" id="KW-0813">Transport</keyword>
<dbReference type="PROSITE" id="PS52016">
    <property type="entry name" value="TONB_DEPENDENT_REC_3"/>
    <property type="match status" value="1"/>
</dbReference>
<keyword evidence="3 4" id="KW-0998">Cell outer membrane</keyword>
<evidence type="ECO:0000259" key="6">
    <source>
        <dbReference type="SMART" id="SM00965"/>
    </source>
</evidence>
<evidence type="ECO:0000256" key="2">
    <source>
        <dbReference type="ARBA" id="ARBA00023136"/>
    </source>
</evidence>
<dbReference type="InterPro" id="IPR011662">
    <property type="entry name" value="Secretin/TonB_short_N"/>
</dbReference>
<dbReference type="Gene3D" id="2.170.130.10">
    <property type="entry name" value="TonB-dependent receptor, plug domain"/>
    <property type="match status" value="1"/>
</dbReference>
<keyword evidence="7" id="KW-0675">Receptor</keyword>
<dbReference type="PANTHER" id="PTHR47234:SF3">
    <property type="entry name" value="SECRETIN_TONB SHORT N-TERMINAL DOMAIN-CONTAINING PROTEIN"/>
    <property type="match status" value="1"/>
</dbReference>
<proteinExistence type="inferred from homology"/>
<evidence type="ECO:0000256" key="3">
    <source>
        <dbReference type="ARBA" id="ARBA00023237"/>
    </source>
</evidence>
<sequence length="309" mass="31725">MIRVQEILASTAAVALMAAASSAEAQDSRKLDIILPAQPLGASLRTLAQQSGSTVLADDTVIADRQAPAIRGSYTLEQALTLLLAGSGLSFDRIGKSFVVRRAASTGDDNAIVVTGSRIRGAPVASPVIRIGQQDMRDEGQTSLGDVVRSIPQAFGGGQNPGVGNNVPASSGINVGSASTINLRGLGSDATLTLIDGHRLAYNGSRQGIDVSAIPLSIVDRIEIVADGASALYGSDAVAGVANVILKRDYQGLETRADIGGATDGGDFSQRYGAVPDSAGRREGSSTTRLRFGQMPTSLLLIAPLGTRT</sequence>
<evidence type="ECO:0000313" key="8">
    <source>
        <dbReference type="Proteomes" id="UP001165583"/>
    </source>
</evidence>
<feature type="signal peptide" evidence="5">
    <location>
        <begin position="1"/>
        <end position="25"/>
    </location>
</feature>
<gene>
    <name evidence="7" type="ORF">NZK81_03750</name>
</gene>
<dbReference type="Pfam" id="PF07660">
    <property type="entry name" value="STN"/>
    <property type="match status" value="1"/>
</dbReference>
<comment type="subcellular location">
    <subcellularLocation>
        <location evidence="4">Cell outer membrane</location>
        <topology evidence="4">Multi-pass membrane protein</topology>
    </subcellularLocation>
</comment>
<reference evidence="7" key="1">
    <citation type="submission" date="2022-09" db="EMBL/GenBank/DDBJ databases">
        <title>Novosphingobium sp. Nov., a polycyclic aromatic hydrocarbon-degrading bacterium isolated form mangrove sediments in HongKong.</title>
        <authorList>
            <person name="Hu Z."/>
        </authorList>
    </citation>
    <scope>NUCLEOTIDE SEQUENCE</scope>
    <source>
        <strain evidence="7">HK4-1</strain>
    </source>
</reference>
<feature type="domain" description="Secretin/TonB short N-terminal" evidence="6">
    <location>
        <begin position="53"/>
        <end position="103"/>
    </location>
</feature>
<dbReference type="RefSeq" id="WP_260044036.1">
    <property type="nucleotide sequence ID" value="NZ_JANZXA010000002.1"/>
</dbReference>
<comment type="similarity">
    <text evidence="4">Belongs to the TonB-dependent receptor family.</text>
</comment>
<evidence type="ECO:0000256" key="1">
    <source>
        <dbReference type="ARBA" id="ARBA00022448"/>
    </source>
</evidence>
<dbReference type="Proteomes" id="UP001165583">
    <property type="component" value="Unassembled WGS sequence"/>
</dbReference>
<name>A0ABT2I1H4_9SPHN</name>
<dbReference type="InterPro" id="IPR037066">
    <property type="entry name" value="Plug_dom_sf"/>
</dbReference>
<evidence type="ECO:0000256" key="4">
    <source>
        <dbReference type="PROSITE-ProRule" id="PRU01360"/>
    </source>
</evidence>
<keyword evidence="8" id="KW-1185">Reference proteome</keyword>
<feature type="chain" id="PRO_5047411349" evidence="5">
    <location>
        <begin position="26"/>
        <end position="309"/>
    </location>
</feature>
<dbReference type="InterPro" id="IPR012910">
    <property type="entry name" value="Plug_dom"/>
</dbReference>
<dbReference type="InterPro" id="IPR039426">
    <property type="entry name" value="TonB-dep_rcpt-like"/>
</dbReference>
<keyword evidence="5" id="KW-0732">Signal</keyword>
<dbReference type="EMBL" id="JANZXA010000002">
    <property type="protein sequence ID" value="MCT2398656.1"/>
    <property type="molecule type" value="Genomic_DNA"/>
</dbReference>